<feature type="compositionally biased region" description="Polar residues" evidence="2">
    <location>
        <begin position="7"/>
        <end position="17"/>
    </location>
</feature>
<dbReference type="PANTHER" id="PTHR23135">
    <property type="entry name" value="MUR LIGASE FAMILY MEMBER"/>
    <property type="match status" value="1"/>
</dbReference>
<dbReference type="Pfam" id="PF08353">
    <property type="entry name" value="MurT_C"/>
    <property type="match status" value="1"/>
</dbReference>
<dbReference type="GO" id="GO:0008360">
    <property type="term" value="P:regulation of cell shape"/>
    <property type="evidence" value="ECO:0007669"/>
    <property type="project" value="UniProtKB-KW"/>
</dbReference>
<feature type="binding site" evidence="1">
    <location>
        <position position="268"/>
    </location>
    <ligand>
        <name>Zn(2+)</name>
        <dbReference type="ChEBI" id="CHEBI:29105"/>
    </ligand>
</feature>
<dbReference type="InterPro" id="IPR043703">
    <property type="entry name" value="Lipid_II_synth_MurT"/>
</dbReference>
<accession>A0A8J3N0C5</accession>
<feature type="binding site" evidence="1">
    <location>
        <position position="293"/>
    </location>
    <ligand>
        <name>Zn(2+)</name>
        <dbReference type="ChEBI" id="CHEBI:29105"/>
    </ligand>
</feature>
<dbReference type="EC" id="6.3.5.13" evidence="1"/>
<dbReference type="PANTHER" id="PTHR23135:SF7">
    <property type="entry name" value="LIPID II ISOGLUTAMINYL SYNTHASE (GLUTAMINE-HYDROLYZING) SUBUNIT MURT"/>
    <property type="match status" value="1"/>
</dbReference>
<dbReference type="HAMAP" id="MF_02214">
    <property type="entry name" value="Lipid_II_synth_MurT"/>
    <property type="match status" value="1"/>
</dbReference>
<evidence type="ECO:0000313" key="5">
    <source>
        <dbReference type="EMBL" id="GHO91358.1"/>
    </source>
</evidence>
<keyword evidence="1" id="KW-0547">Nucleotide-binding</keyword>
<dbReference type="Gene3D" id="3.40.1190.10">
    <property type="entry name" value="Mur-like, catalytic domain"/>
    <property type="match status" value="1"/>
</dbReference>
<dbReference type="Proteomes" id="UP000597444">
    <property type="component" value="Unassembled WGS sequence"/>
</dbReference>
<dbReference type="GO" id="GO:0140282">
    <property type="term" value="F:carbon-nitrogen ligase activity on lipid II"/>
    <property type="evidence" value="ECO:0007669"/>
    <property type="project" value="UniProtKB-UniRule"/>
</dbReference>
<evidence type="ECO:0000313" key="6">
    <source>
        <dbReference type="Proteomes" id="UP000597444"/>
    </source>
</evidence>
<keyword evidence="1" id="KW-0133">Cell shape</keyword>
<evidence type="ECO:0000259" key="3">
    <source>
        <dbReference type="Pfam" id="PF08245"/>
    </source>
</evidence>
<dbReference type="UniPathway" id="UPA00219"/>
<dbReference type="GO" id="GO:0005524">
    <property type="term" value="F:ATP binding"/>
    <property type="evidence" value="ECO:0007669"/>
    <property type="project" value="UniProtKB-UniRule"/>
</dbReference>
<dbReference type="GO" id="GO:0016881">
    <property type="term" value="F:acid-amino acid ligase activity"/>
    <property type="evidence" value="ECO:0007669"/>
    <property type="project" value="InterPro"/>
</dbReference>
<keyword evidence="1" id="KW-0862">Zinc</keyword>
<feature type="binding site" evidence="1">
    <location>
        <position position="271"/>
    </location>
    <ligand>
        <name>Zn(2+)</name>
        <dbReference type="ChEBI" id="CHEBI:29105"/>
    </ligand>
</feature>
<name>A0A8J3N0C5_9CHLR</name>
<dbReference type="GO" id="GO:0009252">
    <property type="term" value="P:peptidoglycan biosynthetic process"/>
    <property type="evidence" value="ECO:0007669"/>
    <property type="project" value="UniProtKB-UniRule"/>
</dbReference>
<reference evidence="5" key="1">
    <citation type="submission" date="2020-10" db="EMBL/GenBank/DDBJ databases">
        <title>Taxonomic study of unclassified bacteria belonging to the class Ktedonobacteria.</title>
        <authorList>
            <person name="Yabe S."/>
            <person name="Wang C.M."/>
            <person name="Zheng Y."/>
            <person name="Sakai Y."/>
            <person name="Cavaletti L."/>
            <person name="Monciardini P."/>
            <person name="Donadio S."/>
        </authorList>
    </citation>
    <scope>NUCLEOTIDE SEQUENCE</scope>
    <source>
        <strain evidence="5">ID150040</strain>
    </source>
</reference>
<keyword evidence="1" id="KW-0573">Peptidoglycan synthesis</keyword>
<comment type="subunit">
    <text evidence="1">Forms a heterodimer with GatD.</text>
</comment>
<gene>
    <name evidence="1" type="primary">murT</name>
    <name evidence="5" type="ORF">KSF_014060</name>
</gene>
<dbReference type="Pfam" id="PF08245">
    <property type="entry name" value="Mur_ligase_M"/>
    <property type="match status" value="1"/>
</dbReference>
<comment type="similarity">
    <text evidence="1">Belongs to the MurCDEF family. MurT subfamily.</text>
</comment>
<evidence type="ECO:0000256" key="2">
    <source>
        <dbReference type="SAM" id="MobiDB-lite"/>
    </source>
</evidence>
<keyword evidence="1" id="KW-0479">Metal-binding</keyword>
<keyword evidence="1" id="KW-0961">Cell wall biogenesis/degradation</keyword>
<proteinExistence type="inferred from homology"/>
<dbReference type="RefSeq" id="WP_220202257.1">
    <property type="nucleotide sequence ID" value="NZ_BNJK01000001.1"/>
</dbReference>
<organism evidence="5 6">
    <name type="scientific">Reticulibacter mediterranei</name>
    <dbReference type="NCBI Taxonomy" id="2778369"/>
    <lineage>
        <taxon>Bacteria</taxon>
        <taxon>Bacillati</taxon>
        <taxon>Chloroflexota</taxon>
        <taxon>Ktedonobacteria</taxon>
        <taxon>Ktedonobacterales</taxon>
        <taxon>Reticulibacteraceae</taxon>
        <taxon>Reticulibacter</taxon>
    </lineage>
</organism>
<feature type="domain" description="Lipid II isoglutaminyl synthase (glutamine-hydrolyzing) subunit MurT C-terminal" evidence="4">
    <location>
        <begin position="386"/>
        <end position="471"/>
    </location>
</feature>
<feature type="region of interest" description="Disordered" evidence="2">
    <location>
        <begin position="1"/>
        <end position="48"/>
    </location>
</feature>
<dbReference type="SUPFAM" id="SSF53623">
    <property type="entry name" value="MurD-like peptide ligases, catalytic domain"/>
    <property type="match status" value="1"/>
</dbReference>
<keyword evidence="6" id="KW-1185">Reference proteome</keyword>
<feature type="active site" evidence="1">
    <location>
        <position position="422"/>
    </location>
</feature>
<dbReference type="GO" id="GO:0008270">
    <property type="term" value="F:zinc ion binding"/>
    <property type="evidence" value="ECO:0007669"/>
    <property type="project" value="UniProtKB-UniRule"/>
</dbReference>
<protein>
    <recommendedName>
        <fullName evidence="1">Lipid II isoglutaminyl synthase (glutamine-hydrolyzing) subunit MurT</fullName>
        <ecNumber evidence="1">6.3.5.13</ecNumber>
    </recommendedName>
</protein>
<sequence>MRKNKSSRLITENQPLEQSEETRGRVLLATEQQAGKSQRSPKHRRSPLRAGLAIVAGRTAGALSRRLHLGGGTSVVGLVAQRVYPDIIEHLATQLEQGCVIVTGTNGKTTTSSFIASILQNAGLRVLHNKEGSNMMRGIATAFVTRASPLGKLDKKQRAISVLEIDEATLPQALQAVTPRLIVFNNLFRDQLDRYGEVDSIASRWRTVIATLPAETILVLNADDPTIASLGEGFAGKKVYYGIDDPALNLLTLEESTEWHQVIDTRACSRCGSEYTYDIRFYSHMGHYQCPNCGLKRPQPDVRAEHIQSESFDRLRVQIASESQQKEVVIPLPGLYNIYNALAAIATAQALHISWEPILNGIEQFQPVFGRGESIEVEGKALRLLLAKNPTGFNEVLRTLFNDDAAKHILFVLNDRIADGEDVSWIWDVDFERAVGHTKTLTVTGTRARDLALRLKYAGIAPEDMQIVPALPLRTGKNETTGKKARFRPAKRGTGTLEQETVAQQNRIYGLKNAIDQSLNRLSIGETLFIVPTYTGLLEIHRELEQRGLTAHYWKGRDA</sequence>
<dbReference type="AlphaFoldDB" id="A0A8J3N0C5"/>
<comment type="catalytic activity">
    <reaction evidence="1">
        <text>beta-D-GlcNAc-(1-&gt;4)-Mur2Ac(oyl-L-Ala-gamma-D-Glu-L-Lys-D-Ala-D-Ala)-di-trans,octa-cis-undecaprenyl diphosphate + ATP = beta-D-GlcNAc-(1-&gt;4)-Mur2Ac(oyl-L-Ala-gamma-D-O-P-Glu-L-Lys-D-Ala-D-Ala)-di-trans,octa-cis-undecaprenyl diphosphate + ADP</text>
        <dbReference type="Rhea" id="RHEA:59488"/>
        <dbReference type="ChEBI" id="CHEBI:30616"/>
        <dbReference type="ChEBI" id="CHEBI:60033"/>
        <dbReference type="ChEBI" id="CHEBI:143132"/>
        <dbReference type="ChEBI" id="CHEBI:456216"/>
    </reaction>
</comment>
<comment type="catalytic activity">
    <reaction evidence="1">
        <text>beta-D-GlcNAc-(1-&gt;4)-Mur2Ac(oyl-L-Ala-gamma-D-O-P-Glu-L-Lys-D-Ala-D-Ala)-di-trans,octa-cis-undecaprenyl diphosphate + NH4(+) = beta-D-GlcNAc-(1-&gt;4)-Mur2Ac(oyl-L-Ala-D-isoglutaminyl-L-Lys-D-Ala-D-Ala)-di-trans,octa-cis-undecaprenyl diphosphate + phosphate + H(+)</text>
        <dbReference type="Rhea" id="RHEA:57932"/>
        <dbReference type="ChEBI" id="CHEBI:15378"/>
        <dbReference type="ChEBI" id="CHEBI:28938"/>
        <dbReference type="ChEBI" id="CHEBI:43474"/>
        <dbReference type="ChEBI" id="CHEBI:62233"/>
        <dbReference type="ChEBI" id="CHEBI:143132"/>
    </reaction>
</comment>
<dbReference type="GO" id="GO:0071555">
    <property type="term" value="P:cell wall organization"/>
    <property type="evidence" value="ECO:0007669"/>
    <property type="project" value="UniProtKB-KW"/>
</dbReference>
<dbReference type="InterPro" id="IPR013221">
    <property type="entry name" value="Mur_ligase_cen"/>
</dbReference>
<dbReference type="InterPro" id="IPR013564">
    <property type="entry name" value="MurT_C"/>
</dbReference>
<comment type="pathway">
    <text evidence="1">Cell wall biogenesis; peptidoglycan biosynthesis.</text>
</comment>
<dbReference type="InterPro" id="IPR036565">
    <property type="entry name" value="Mur-like_cat_sf"/>
</dbReference>
<comment type="function">
    <text evidence="1">The lipid II isoglutaminyl synthase complex catalyzes the formation of alpha-D-isoglutamine in the cell wall lipid II stem peptide. The MurT subunit catalyzes the ATP-dependent amidation of D-glutamate residue of lipid II, converting it to an isoglutamine residue.</text>
</comment>
<evidence type="ECO:0000259" key="4">
    <source>
        <dbReference type="Pfam" id="PF08353"/>
    </source>
</evidence>
<comment type="catalytic activity">
    <reaction evidence="1">
        <text>beta-D-GlcNAc-(1-&gt;4)-Mur2Ac(oyl-L-Ala-gamma-D-Glu-L-Lys-D-Ala-D-Ala)-di-trans,octa-cis-undecaprenyl diphosphate + L-glutamine + ATP + H2O = beta-D-GlcNAc-(1-&gt;4)-Mur2Ac(oyl-L-Ala-D-isoglutaminyl-L-Lys-D-Ala-D-Ala)-di-trans,octa-cis-undecaprenyl diphosphate + L-glutamate + ADP + phosphate + H(+)</text>
        <dbReference type="Rhea" id="RHEA:57928"/>
        <dbReference type="ChEBI" id="CHEBI:15377"/>
        <dbReference type="ChEBI" id="CHEBI:15378"/>
        <dbReference type="ChEBI" id="CHEBI:29985"/>
        <dbReference type="ChEBI" id="CHEBI:30616"/>
        <dbReference type="ChEBI" id="CHEBI:43474"/>
        <dbReference type="ChEBI" id="CHEBI:58359"/>
        <dbReference type="ChEBI" id="CHEBI:60033"/>
        <dbReference type="ChEBI" id="CHEBI:62233"/>
        <dbReference type="ChEBI" id="CHEBI:456216"/>
        <dbReference type="EC" id="6.3.5.13"/>
    </reaction>
</comment>
<keyword evidence="1" id="KW-0436">Ligase</keyword>
<feature type="domain" description="Mur ligase central" evidence="3">
    <location>
        <begin position="102"/>
        <end position="255"/>
    </location>
</feature>
<comment type="caution">
    <text evidence="5">The sequence shown here is derived from an EMBL/GenBank/DDBJ whole genome shotgun (WGS) entry which is preliminary data.</text>
</comment>
<keyword evidence="1" id="KW-0067">ATP-binding</keyword>
<dbReference type="EMBL" id="BNJK01000001">
    <property type="protein sequence ID" value="GHO91358.1"/>
    <property type="molecule type" value="Genomic_DNA"/>
</dbReference>
<evidence type="ECO:0000256" key="1">
    <source>
        <dbReference type="HAMAP-Rule" id="MF_02214"/>
    </source>
</evidence>
<feature type="binding site" evidence="1">
    <location>
        <position position="290"/>
    </location>
    <ligand>
        <name>Zn(2+)</name>
        <dbReference type="ChEBI" id="CHEBI:29105"/>
    </ligand>
</feature>